<name>A0A422NII5_TRYRA</name>
<comment type="caution">
    <text evidence="6">The sequence shown here is derived from an EMBL/GenBank/DDBJ whole genome shotgun (WGS) entry which is preliminary data.</text>
</comment>
<evidence type="ECO:0000313" key="6">
    <source>
        <dbReference type="EMBL" id="RNF05292.1"/>
    </source>
</evidence>
<evidence type="ECO:0000256" key="1">
    <source>
        <dbReference type="ARBA" id="ARBA00008874"/>
    </source>
</evidence>
<dbReference type="GO" id="GO:0005524">
    <property type="term" value="F:ATP binding"/>
    <property type="evidence" value="ECO:0007669"/>
    <property type="project" value="UniProtKB-UniRule"/>
</dbReference>
<dbReference type="VEuPathDB" id="TriTrypDB:TRSC58_06858"/>
<dbReference type="AlphaFoldDB" id="A0A422NII5"/>
<dbReference type="InterPro" id="IPR017441">
    <property type="entry name" value="Protein_kinase_ATP_BS"/>
</dbReference>
<dbReference type="SMART" id="SM00220">
    <property type="entry name" value="S_TKc"/>
    <property type="match status" value="1"/>
</dbReference>
<dbReference type="OrthoDB" id="8693905at2759"/>
<dbReference type="Pfam" id="PF00069">
    <property type="entry name" value="Pkinase"/>
    <property type="match status" value="1"/>
</dbReference>
<dbReference type="InterPro" id="IPR008271">
    <property type="entry name" value="Ser/Thr_kinase_AS"/>
</dbReference>
<dbReference type="OMA" id="SACDADH"/>
<dbReference type="SUPFAM" id="SSF56112">
    <property type="entry name" value="Protein kinase-like (PK-like)"/>
    <property type="match status" value="1"/>
</dbReference>
<evidence type="ECO:0000256" key="3">
    <source>
        <dbReference type="ARBA" id="ARBA00022840"/>
    </source>
</evidence>
<dbReference type="Gene3D" id="1.10.510.10">
    <property type="entry name" value="Transferase(Phosphotransferase) domain 1"/>
    <property type="match status" value="1"/>
</dbReference>
<keyword evidence="2 4" id="KW-0547">Nucleotide-binding</keyword>
<reference evidence="6 7" key="1">
    <citation type="journal article" date="2018" name="BMC Genomics">
        <title>Genomic comparison of Trypanosoma conorhini and Trypanosoma rangeli to Trypanosoma cruzi strains of high and low virulence.</title>
        <authorList>
            <person name="Bradwell K.R."/>
            <person name="Koparde V.N."/>
            <person name="Matveyev A.V."/>
            <person name="Serrano M.G."/>
            <person name="Alves J.M."/>
            <person name="Parikh H."/>
            <person name="Huang B."/>
            <person name="Lee V."/>
            <person name="Espinosa-Alvarez O."/>
            <person name="Ortiz P.A."/>
            <person name="Costa-Martins A.G."/>
            <person name="Teixeira M.M."/>
            <person name="Buck G.A."/>
        </authorList>
    </citation>
    <scope>NUCLEOTIDE SEQUENCE [LARGE SCALE GENOMIC DNA]</scope>
    <source>
        <strain evidence="6 7">AM80</strain>
    </source>
</reference>
<dbReference type="PROSITE" id="PS50011">
    <property type="entry name" value="PROTEIN_KINASE_DOM"/>
    <property type="match status" value="1"/>
</dbReference>
<feature type="domain" description="Protein kinase" evidence="5">
    <location>
        <begin position="17"/>
        <end position="287"/>
    </location>
</feature>
<dbReference type="Proteomes" id="UP000283634">
    <property type="component" value="Unassembled WGS sequence"/>
</dbReference>
<dbReference type="PROSITE" id="PS00107">
    <property type="entry name" value="PROTEIN_KINASE_ATP"/>
    <property type="match status" value="1"/>
</dbReference>
<dbReference type="RefSeq" id="XP_029238592.1">
    <property type="nucleotide sequence ID" value="XM_029381506.1"/>
</dbReference>
<feature type="binding site" evidence="4">
    <location>
        <position position="47"/>
    </location>
    <ligand>
        <name>ATP</name>
        <dbReference type="ChEBI" id="CHEBI:30616"/>
    </ligand>
</feature>
<proteinExistence type="inferred from homology"/>
<dbReference type="InterPro" id="IPR000719">
    <property type="entry name" value="Prot_kinase_dom"/>
</dbReference>
<dbReference type="PANTHER" id="PTHR45832:SF22">
    <property type="entry name" value="SERINE_THREONINE-PROTEIN KINASE SAMKA-RELATED"/>
    <property type="match status" value="1"/>
</dbReference>
<gene>
    <name evidence="6" type="ORF">TraAM80_04583</name>
</gene>
<dbReference type="InterPro" id="IPR011009">
    <property type="entry name" value="Kinase-like_dom_sf"/>
</dbReference>
<dbReference type="GO" id="GO:0004672">
    <property type="term" value="F:protein kinase activity"/>
    <property type="evidence" value="ECO:0007669"/>
    <property type="project" value="InterPro"/>
</dbReference>
<dbReference type="InterPro" id="IPR016024">
    <property type="entry name" value="ARM-type_fold"/>
</dbReference>
<dbReference type="GeneID" id="40328516"/>
<dbReference type="InterPro" id="IPR051931">
    <property type="entry name" value="PAK3-like"/>
</dbReference>
<keyword evidence="6" id="KW-0808">Transferase</keyword>
<evidence type="ECO:0000256" key="4">
    <source>
        <dbReference type="PROSITE-ProRule" id="PRU10141"/>
    </source>
</evidence>
<keyword evidence="7" id="KW-1185">Reference proteome</keyword>
<dbReference type="EMBL" id="MKGL01000138">
    <property type="protein sequence ID" value="RNF05292.1"/>
    <property type="molecule type" value="Genomic_DNA"/>
</dbReference>
<evidence type="ECO:0000259" key="5">
    <source>
        <dbReference type="PROSITE" id="PS50011"/>
    </source>
</evidence>
<protein>
    <recommendedName>
        <fullName evidence="5">Protein kinase domain-containing protein</fullName>
    </recommendedName>
</protein>
<dbReference type="PANTHER" id="PTHR45832">
    <property type="entry name" value="SERINE/THREONINE-PROTEIN KINASE SAMKA-RELATED-RELATED"/>
    <property type="match status" value="1"/>
</dbReference>
<evidence type="ECO:0000256" key="2">
    <source>
        <dbReference type="ARBA" id="ARBA00022741"/>
    </source>
</evidence>
<sequence length="832" mass="90792">MQDLRENEIVKGRYSTYQLQDLIGKGGNAVVYSAIDRSTGLVVAVKKIMASDDTVMATWRKEVAIISSLENPYIIRYIDHARSGNAFLIVTEYAQGGSLLQQLKRNGRFSEREVARFVFQITTGLAYIHAKKFLHRDLKCANVLIGAGDVVKLSDFGLAMPRTVVRDDKSGGEADAESSAAVAAVNVEEGVVGSVYWMAPETIRGEQPNENSDIWSLGCLCVELLTGSPPFYDRAPASALYHIAQSDEVPIPQMELSEVCESFLRACLDRDPRKRHSAASLQRHAWFGGFLAENTLETLANTQAADISTEQAAENSMAIAQWVRTNLFQEKAEQREQWLKGGCLKKVVAVLPKVTAEASYEIIRSFSFAAQRCRNEASCFLTQLGETNLWDNTQLSVLGKADSLSSLFICCCERQDSRVSQYAPTHPGALYFLLQCQEGDVAVTCIDALHNLMVGCEEDGPSTPFSLPQELSSTDAGQITFRRFVSQNRFVADHAVYAVQRIIEEACCTAFHEEKEPLIGWKSLDKLFEVLRRVFKKTGDESIVVGPSMSVAQNAEGVESSSVTAVATVDGSVSITDSSAHVAGEKTASRCGVARRNSVGGPGSTNTAGGIGEWQAEGKWLLALQEASRHLCPNAILLLLQYVHHVSRNHLKGLNVGGKSIAGTFLVVASNASIDVNTRIALLRCLPVLQCSSQKAAAFIRDTRCSVPLLAHTAKSIPVSEESRDDEVMKVLFNLCEDERMAAALAASSAFLSIAVDRANLAMERHRWPEVVHAIRFIEILLAYSADSSRVVESRSLLQLLLQLSDSGSFPTSVSSAAQRLLNSVQVQTNVL</sequence>
<evidence type="ECO:0000313" key="7">
    <source>
        <dbReference type="Proteomes" id="UP000283634"/>
    </source>
</evidence>
<organism evidence="6 7">
    <name type="scientific">Trypanosoma rangeli</name>
    <dbReference type="NCBI Taxonomy" id="5698"/>
    <lineage>
        <taxon>Eukaryota</taxon>
        <taxon>Discoba</taxon>
        <taxon>Euglenozoa</taxon>
        <taxon>Kinetoplastea</taxon>
        <taxon>Metakinetoplastina</taxon>
        <taxon>Trypanosomatida</taxon>
        <taxon>Trypanosomatidae</taxon>
        <taxon>Trypanosoma</taxon>
        <taxon>Herpetosoma</taxon>
    </lineage>
</organism>
<dbReference type="SUPFAM" id="SSF48371">
    <property type="entry name" value="ARM repeat"/>
    <property type="match status" value="1"/>
</dbReference>
<accession>A0A422NII5</accession>
<keyword evidence="3 4" id="KW-0067">ATP-binding</keyword>
<comment type="similarity">
    <text evidence="1">Belongs to the protein kinase superfamily. STE Ser/Thr protein kinase family. STE20 subfamily.</text>
</comment>
<dbReference type="PROSITE" id="PS00108">
    <property type="entry name" value="PROTEIN_KINASE_ST"/>
    <property type="match status" value="1"/>
</dbReference>